<accession>A0AC61NNC6</accession>
<evidence type="ECO:0000313" key="2">
    <source>
        <dbReference type="Proteomes" id="UP000826212"/>
    </source>
</evidence>
<name>A0AC61NNC6_9BACT</name>
<reference evidence="1" key="1">
    <citation type="submission" date="2021-08" db="EMBL/GenBank/DDBJ databases">
        <title>Novel anaerobic bacterium isolated from sea squirt in East Sea, Republic of Korea.</title>
        <authorList>
            <person name="Nguyen T.H."/>
            <person name="Li Z."/>
            <person name="Lee Y.-J."/>
            <person name="Ko J."/>
            <person name="Kim S.-G."/>
        </authorList>
    </citation>
    <scope>NUCLEOTIDE SEQUENCE</scope>
    <source>
        <strain evidence="1">KCTC 25031</strain>
    </source>
</reference>
<protein>
    <submittedName>
        <fullName evidence="1">Uncharacterized protein</fullName>
    </submittedName>
</protein>
<dbReference type="EMBL" id="CP081303">
    <property type="protein sequence ID" value="QZE14165.1"/>
    <property type="molecule type" value="Genomic_DNA"/>
</dbReference>
<keyword evidence="2" id="KW-1185">Reference proteome</keyword>
<dbReference type="Proteomes" id="UP000826212">
    <property type="component" value="Chromosome"/>
</dbReference>
<sequence>MKNLKYLVFFIAFLISDIAIQKFAMHTVLDKSAVIGLIAQACITTILVFGIQTFIERRKKKQV</sequence>
<evidence type="ECO:0000313" key="1">
    <source>
        <dbReference type="EMBL" id="QZE14165.1"/>
    </source>
</evidence>
<organism evidence="1 2">
    <name type="scientific">Halosquirtibacter laminarini</name>
    <dbReference type="NCBI Taxonomy" id="3374600"/>
    <lineage>
        <taxon>Bacteria</taxon>
        <taxon>Pseudomonadati</taxon>
        <taxon>Bacteroidota</taxon>
        <taxon>Bacteroidia</taxon>
        <taxon>Marinilabiliales</taxon>
        <taxon>Prolixibacteraceae</taxon>
        <taxon>Halosquirtibacter</taxon>
    </lineage>
</organism>
<gene>
    <name evidence="1" type="ORF">K4L44_16830</name>
</gene>
<proteinExistence type="predicted"/>